<proteinExistence type="predicted"/>
<name>A0A383C7N9_9ZZZZ</name>
<dbReference type="AlphaFoldDB" id="A0A383C7N9"/>
<evidence type="ECO:0000313" key="1">
    <source>
        <dbReference type="EMBL" id="SVE28222.1"/>
    </source>
</evidence>
<accession>A0A383C7N9</accession>
<reference evidence="1" key="1">
    <citation type="submission" date="2018-05" db="EMBL/GenBank/DDBJ databases">
        <authorList>
            <person name="Lanie J.A."/>
            <person name="Ng W.-L."/>
            <person name="Kazmierczak K.M."/>
            <person name="Andrzejewski T.M."/>
            <person name="Davidsen T.M."/>
            <person name="Wayne K.J."/>
            <person name="Tettelin H."/>
            <person name="Glass J.I."/>
            <person name="Rusch D."/>
            <person name="Podicherti R."/>
            <person name="Tsui H.-C.T."/>
            <person name="Winkler M.E."/>
        </authorList>
    </citation>
    <scope>NUCLEOTIDE SEQUENCE</scope>
</reference>
<sequence length="37" mass="4138">MYEFIKNIIDISTIIISGIAGPVIKAKGKQYVKNNEK</sequence>
<protein>
    <submittedName>
        <fullName evidence="1">Uncharacterized protein</fullName>
    </submittedName>
</protein>
<organism evidence="1">
    <name type="scientific">marine metagenome</name>
    <dbReference type="NCBI Taxonomy" id="408172"/>
    <lineage>
        <taxon>unclassified sequences</taxon>
        <taxon>metagenomes</taxon>
        <taxon>ecological metagenomes</taxon>
    </lineage>
</organism>
<gene>
    <name evidence="1" type="ORF">METZ01_LOCUS481076</name>
</gene>
<dbReference type="EMBL" id="UINC01206548">
    <property type="protein sequence ID" value="SVE28222.1"/>
    <property type="molecule type" value="Genomic_DNA"/>
</dbReference>